<dbReference type="KEGG" id="tto:Thethe_00890"/>
<accession>L0IIG7</accession>
<dbReference type="EMBL" id="CP003066">
    <property type="protein sequence ID" value="AGB18559.1"/>
    <property type="molecule type" value="Genomic_DNA"/>
</dbReference>
<sequence length="315" mass="36196">MLNHIKNIRFISLIILLFFIIFITSCKDNKPNNLKKADNIIRSATNTEKLTNDSGISQKIDKNVEIDSYLKKARELNSSDINESIRYYFKAHNLGYDLLDDNVFNSELMKYAKTVLYKNNKSVDDKQLDDQIAIGDLNDDSKPEIAIFNDRYTLDDLTSNKNSIDIYYYNKDNYTLISSYKGKYIPEHCIKIVIGKIAKNKTGIVMEGLNGAHGGQAYVYILNDNNLTFAIDDIDFEKLYGVYPTEIKDIDNDGILEFSGMEIDPNSSDQSMVYSDKIIRWYKWNGTNGIIECKVEKRVDRPTGQNNDNIPIDYN</sequence>
<proteinExistence type="predicted"/>
<dbReference type="Proteomes" id="UP000010845">
    <property type="component" value="Chromosome"/>
</dbReference>
<name>L0IIG7_THETR</name>
<evidence type="ECO:0000313" key="1">
    <source>
        <dbReference type="EMBL" id="AGB18559.1"/>
    </source>
</evidence>
<dbReference type="SUPFAM" id="SSF69318">
    <property type="entry name" value="Integrin alpha N-terminal domain"/>
    <property type="match status" value="1"/>
</dbReference>
<dbReference type="HOGENOM" id="CLU_882589_0_0_9"/>
<dbReference type="PROSITE" id="PS51257">
    <property type="entry name" value="PROKAR_LIPOPROTEIN"/>
    <property type="match status" value="1"/>
</dbReference>
<dbReference type="InterPro" id="IPR028994">
    <property type="entry name" value="Integrin_alpha_N"/>
</dbReference>
<reference evidence="1 2" key="1">
    <citation type="submission" date="2012-03" db="EMBL/GenBank/DDBJ databases">
        <title>Complete sequence of chromosome of Thermoanaerobacterium thermosaccharolyticum M0795.</title>
        <authorList>
            <consortium name="US DOE Joint Genome Institute"/>
            <person name="Lucas S."/>
            <person name="Han J."/>
            <person name="Lapidus A."/>
            <person name="Cheng J.-F."/>
            <person name="Goodwin L."/>
            <person name="Pitluck S."/>
            <person name="Peters L."/>
            <person name="Teshima H."/>
            <person name="Detter J.C."/>
            <person name="Han C."/>
            <person name="Tapia R."/>
            <person name="Land M."/>
            <person name="Hauser L."/>
            <person name="Kyrpides N."/>
            <person name="Ivanova N."/>
            <person name="Pagani I."/>
            <person name="Feinberg L."/>
            <person name="Folden J."/>
            <person name="Hogsett D."/>
            <person name="Shaw J."/>
            <person name="Woyke T."/>
        </authorList>
    </citation>
    <scope>NUCLEOTIDE SEQUENCE [LARGE SCALE GENOMIC DNA]</scope>
    <source>
        <strain evidence="1 2">M0795</strain>
    </source>
</reference>
<evidence type="ECO:0000313" key="2">
    <source>
        <dbReference type="Proteomes" id="UP000010845"/>
    </source>
</evidence>
<organism evidence="1 2">
    <name type="scientific">Thermoanaerobacterium thermosaccharolyticum M0795</name>
    <dbReference type="NCBI Taxonomy" id="698948"/>
    <lineage>
        <taxon>Bacteria</taxon>
        <taxon>Bacillati</taxon>
        <taxon>Bacillota</taxon>
        <taxon>Clostridia</taxon>
        <taxon>Thermoanaerobacterales</taxon>
        <taxon>Thermoanaerobacteraceae</taxon>
        <taxon>Thermoanaerobacterium</taxon>
    </lineage>
</organism>
<protein>
    <submittedName>
        <fullName evidence="1">Uncharacterized protein</fullName>
    </submittedName>
</protein>
<dbReference type="PATRIC" id="fig|698948.3.peg.883"/>
<dbReference type="AlphaFoldDB" id="L0IIG7"/>
<dbReference type="RefSeq" id="WP_015311250.1">
    <property type="nucleotide sequence ID" value="NC_019970.1"/>
</dbReference>
<gene>
    <name evidence="1" type="ORF">Thethe_00890</name>
</gene>